<gene>
    <name evidence="2" type="ORF">A9Q84_11740</name>
</gene>
<sequence length="143" mass="16362">MGAQIEIPNKSHFKLNEVCSLTGVKPYVLRFWESEFDHISPILSSSGQKLFEHKDIEAIAYIKKLLFDDKLTIEKAKMELDLHMFSEAGNDFSTEEIVEAQVSSERFVRNLSDSDIQKLVMAKAKLSSLISSVDSLKQRNDWH</sequence>
<evidence type="ECO:0000313" key="3">
    <source>
        <dbReference type="Proteomes" id="UP000196531"/>
    </source>
</evidence>
<name>A0A1Y5FDP8_9BACT</name>
<evidence type="ECO:0000313" key="2">
    <source>
        <dbReference type="EMBL" id="OUR97000.1"/>
    </source>
</evidence>
<protein>
    <recommendedName>
        <fullName evidence="1">HTH merR-type domain-containing protein</fullName>
    </recommendedName>
</protein>
<dbReference type="AlphaFoldDB" id="A0A1Y5FDP8"/>
<dbReference type="GO" id="GO:0003677">
    <property type="term" value="F:DNA binding"/>
    <property type="evidence" value="ECO:0007669"/>
    <property type="project" value="InterPro"/>
</dbReference>
<reference evidence="3" key="1">
    <citation type="journal article" date="2017" name="Proc. Natl. Acad. Sci. U.S.A.">
        <title>Simulation of Deepwater Horizon oil plume reveals substrate specialization within a complex community of hydrocarbon-degraders.</title>
        <authorList>
            <person name="Hu P."/>
            <person name="Dubinsky E.A."/>
            <person name="Probst A.J."/>
            <person name="Wang J."/>
            <person name="Sieber C.M.K."/>
            <person name="Tom L.M."/>
            <person name="Gardinali P."/>
            <person name="Banfield J.F."/>
            <person name="Atlas R.M."/>
            <person name="Andersen G.L."/>
        </authorList>
    </citation>
    <scope>NUCLEOTIDE SEQUENCE [LARGE SCALE GENOMIC DNA]</scope>
</reference>
<dbReference type="Proteomes" id="UP000196531">
    <property type="component" value="Unassembled WGS sequence"/>
</dbReference>
<dbReference type="SUPFAM" id="SSF46955">
    <property type="entry name" value="Putative DNA-binding domain"/>
    <property type="match status" value="1"/>
</dbReference>
<dbReference type="InterPro" id="IPR000551">
    <property type="entry name" value="MerR-type_HTH_dom"/>
</dbReference>
<comment type="caution">
    <text evidence="2">The sequence shown here is derived from an EMBL/GenBank/DDBJ whole genome shotgun (WGS) entry which is preliminary data.</text>
</comment>
<organism evidence="2 3">
    <name type="scientific">Halobacteriovorax marinus</name>
    <dbReference type="NCBI Taxonomy" id="97084"/>
    <lineage>
        <taxon>Bacteria</taxon>
        <taxon>Pseudomonadati</taxon>
        <taxon>Bdellovibrionota</taxon>
        <taxon>Bacteriovoracia</taxon>
        <taxon>Bacteriovoracales</taxon>
        <taxon>Halobacteriovoraceae</taxon>
        <taxon>Halobacteriovorax</taxon>
    </lineage>
</organism>
<dbReference type="Gene3D" id="1.10.1660.10">
    <property type="match status" value="1"/>
</dbReference>
<dbReference type="GO" id="GO:0006355">
    <property type="term" value="P:regulation of DNA-templated transcription"/>
    <property type="evidence" value="ECO:0007669"/>
    <property type="project" value="InterPro"/>
</dbReference>
<dbReference type="Pfam" id="PF13411">
    <property type="entry name" value="MerR_1"/>
    <property type="match status" value="1"/>
</dbReference>
<accession>A0A1Y5FDP8</accession>
<evidence type="ECO:0000259" key="1">
    <source>
        <dbReference type="Pfam" id="PF13411"/>
    </source>
</evidence>
<dbReference type="EMBL" id="MAAO01000006">
    <property type="protein sequence ID" value="OUR97000.1"/>
    <property type="molecule type" value="Genomic_DNA"/>
</dbReference>
<dbReference type="InterPro" id="IPR009061">
    <property type="entry name" value="DNA-bd_dom_put_sf"/>
</dbReference>
<proteinExistence type="predicted"/>
<feature type="domain" description="HTH merR-type" evidence="1">
    <location>
        <begin position="14"/>
        <end position="80"/>
    </location>
</feature>